<accession>A0ACC3CZC9</accession>
<dbReference type="Proteomes" id="UP001186974">
    <property type="component" value="Unassembled WGS sequence"/>
</dbReference>
<name>A0ACC3CZC9_9PEZI</name>
<protein>
    <submittedName>
        <fullName evidence="1">Uncharacterized protein</fullName>
    </submittedName>
</protein>
<comment type="caution">
    <text evidence="1">The sequence shown here is derived from an EMBL/GenBank/DDBJ whole genome shotgun (WGS) entry which is preliminary data.</text>
</comment>
<proteinExistence type="predicted"/>
<sequence length="191" mass="20062">MNSTGNSQFAGPITQVAAHAQQRRLSLSTVGLGTASGQPSPFNNLRSRGDSMSSGTSASVDESPFEDGDAAPSSATASPFARRLSFGARALRDVRASNGNGNLNGRHSVAKASPPTAKGRGSGSEGFNFAENMRTRAERTSISSASIPSPQTHQRAKSVAILEPPVREMPKVGKPPDAFQERILKGDFYMD</sequence>
<evidence type="ECO:0000313" key="1">
    <source>
        <dbReference type="EMBL" id="KAK3059547.1"/>
    </source>
</evidence>
<dbReference type="EMBL" id="JAWDJW010009311">
    <property type="protein sequence ID" value="KAK3059547.1"/>
    <property type="molecule type" value="Genomic_DNA"/>
</dbReference>
<keyword evidence="2" id="KW-1185">Reference proteome</keyword>
<reference evidence="1" key="1">
    <citation type="submission" date="2024-09" db="EMBL/GenBank/DDBJ databases">
        <title>Black Yeasts Isolated from many extreme environments.</title>
        <authorList>
            <person name="Coleine C."/>
            <person name="Stajich J.E."/>
            <person name="Selbmann L."/>
        </authorList>
    </citation>
    <scope>NUCLEOTIDE SEQUENCE</scope>
    <source>
        <strain evidence="1">CCFEE 5737</strain>
    </source>
</reference>
<gene>
    <name evidence="1" type="ORF">LTS18_010578</name>
</gene>
<organism evidence="1 2">
    <name type="scientific">Coniosporium uncinatum</name>
    <dbReference type="NCBI Taxonomy" id="93489"/>
    <lineage>
        <taxon>Eukaryota</taxon>
        <taxon>Fungi</taxon>
        <taxon>Dikarya</taxon>
        <taxon>Ascomycota</taxon>
        <taxon>Pezizomycotina</taxon>
        <taxon>Dothideomycetes</taxon>
        <taxon>Dothideomycetes incertae sedis</taxon>
        <taxon>Coniosporium</taxon>
    </lineage>
</organism>
<evidence type="ECO:0000313" key="2">
    <source>
        <dbReference type="Proteomes" id="UP001186974"/>
    </source>
</evidence>